<reference evidence="2" key="1">
    <citation type="submission" date="2021-08" db="EMBL/GenBank/DDBJ databases">
        <authorList>
            <person name="Misof B."/>
            <person name="Oliver O."/>
            <person name="Podsiadlowski L."/>
            <person name="Donath A."/>
            <person name="Peters R."/>
            <person name="Mayer C."/>
            <person name="Rust J."/>
            <person name="Gunkel S."/>
            <person name="Lesny P."/>
            <person name="Martin S."/>
            <person name="Oeyen J.P."/>
            <person name="Petersen M."/>
            <person name="Panagiotis P."/>
            <person name="Wilbrandt J."/>
            <person name="Tanja T."/>
        </authorList>
    </citation>
    <scope>NUCLEOTIDE SEQUENCE</scope>
    <source>
        <strain evidence="2">GBR_01_08_01A</strain>
        <tissue evidence="2">Thorax + abdomen</tissue>
    </source>
</reference>
<gene>
    <name evidence="2" type="ORF">KPH14_001984</name>
</gene>
<name>A0AAD9S085_9HYME</name>
<comment type="caution">
    <text evidence="2">The sequence shown here is derived from an EMBL/GenBank/DDBJ whole genome shotgun (WGS) entry which is preliminary data.</text>
</comment>
<keyword evidence="3" id="KW-1185">Reference proteome</keyword>
<dbReference type="AlphaFoldDB" id="A0AAD9S085"/>
<dbReference type="EMBL" id="JAIFRP010000002">
    <property type="protein sequence ID" value="KAK2589167.1"/>
    <property type="molecule type" value="Genomic_DNA"/>
</dbReference>
<proteinExistence type="predicted"/>
<sequence>MVIGSLPNISLTMPSGRKIPRVCSLTVYDVDSRMSQIECSGLDGTSSSSSSSASSASAGTNENNTVEKSTSEHSPLDSPGGIRERIKQMQVEAEIRRDEFARLLDEHAQVVRKLKMMEAEEQLSSAQVDGTVIGSTQA</sequence>
<evidence type="ECO:0000313" key="3">
    <source>
        <dbReference type="Proteomes" id="UP001258017"/>
    </source>
</evidence>
<evidence type="ECO:0000256" key="1">
    <source>
        <dbReference type="SAM" id="MobiDB-lite"/>
    </source>
</evidence>
<dbReference type="Proteomes" id="UP001258017">
    <property type="component" value="Unassembled WGS sequence"/>
</dbReference>
<reference evidence="2" key="2">
    <citation type="journal article" date="2023" name="Commun. Biol.">
        <title>Intrasexual cuticular hydrocarbon dimorphism in a wasp sheds light on hydrocarbon biosynthesis genes in Hymenoptera.</title>
        <authorList>
            <person name="Moris V.C."/>
            <person name="Podsiadlowski L."/>
            <person name="Martin S."/>
            <person name="Oeyen J.P."/>
            <person name="Donath A."/>
            <person name="Petersen M."/>
            <person name="Wilbrandt J."/>
            <person name="Misof B."/>
            <person name="Liedtke D."/>
            <person name="Thamm M."/>
            <person name="Scheiner R."/>
            <person name="Schmitt T."/>
            <person name="Niehuis O."/>
        </authorList>
    </citation>
    <scope>NUCLEOTIDE SEQUENCE</scope>
    <source>
        <strain evidence="2">GBR_01_08_01A</strain>
    </source>
</reference>
<evidence type="ECO:0000313" key="2">
    <source>
        <dbReference type="EMBL" id="KAK2589167.1"/>
    </source>
</evidence>
<feature type="region of interest" description="Disordered" evidence="1">
    <location>
        <begin position="38"/>
        <end position="89"/>
    </location>
</feature>
<feature type="compositionally biased region" description="Polar residues" evidence="1">
    <location>
        <begin position="59"/>
        <end position="68"/>
    </location>
</feature>
<organism evidence="2 3">
    <name type="scientific">Odynerus spinipes</name>
    <dbReference type="NCBI Taxonomy" id="1348599"/>
    <lineage>
        <taxon>Eukaryota</taxon>
        <taxon>Metazoa</taxon>
        <taxon>Ecdysozoa</taxon>
        <taxon>Arthropoda</taxon>
        <taxon>Hexapoda</taxon>
        <taxon>Insecta</taxon>
        <taxon>Pterygota</taxon>
        <taxon>Neoptera</taxon>
        <taxon>Endopterygota</taxon>
        <taxon>Hymenoptera</taxon>
        <taxon>Apocrita</taxon>
        <taxon>Aculeata</taxon>
        <taxon>Vespoidea</taxon>
        <taxon>Vespidae</taxon>
        <taxon>Eumeninae</taxon>
        <taxon>Odynerus</taxon>
    </lineage>
</organism>
<protein>
    <submittedName>
        <fullName evidence="2">Uncharacterized protein</fullName>
    </submittedName>
</protein>
<accession>A0AAD9S085</accession>
<feature type="compositionally biased region" description="Low complexity" evidence="1">
    <location>
        <begin position="46"/>
        <end position="58"/>
    </location>
</feature>